<dbReference type="InterPro" id="IPR041484">
    <property type="entry name" value="TetR_C_25"/>
</dbReference>
<evidence type="ECO:0000313" key="7">
    <source>
        <dbReference type="EMBL" id="MFD0780068.1"/>
    </source>
</evidence>
<comment type="caution">
    <text evidence="7">The sequence shown here is derived from an EMBL/GenBank/DDBJ whole genome shotgun (WGS) entry which is preliminary data.</text>
</comment>
<dbReference type="SUPFAM" id="SSF46689">
    <property type="entry name" value="Homeodomain-like"/>
    <property type="match status" value="1"/>
</dbReference>
<evidence type="ECO:0000256" key="3">
    <source>
        <dbReference type="ARBA" id="ARBA00023163"/>
    </source>
</evidence>
<dbReference type="Gene3D" id="1.10.357.10">
    <property type="entry name" value="Tetracycline Repressor, domain 2"/>
    <property type="match status" value="1"/>
</dbReference>
<dbReference type="PROSITE" id="PS50977">
    <property type="entry name" value="HTH_TETR_2"/>
    <property type="match status" value="1"/>
</dbReference>
<evidence type="ECO:0000256" key="2">
    <source>
        <dbReference type="ARBA" id="ARBA00023125"/>
    </source>
</evidence>
<sequence length="230" mass="25139">MRSAESPTRARIRDVAIAMFAERGYAEASLRDIAREADVSAALILHHFGSKDGLRDACDAYVVDVFVSNKGHLAGTGAQEIIRASLADRERFMPLVDYMARMLTTAGPVSDSLFDEFLGGTRRLLEQQAAAGMLRPQDDMDVTVATMTMYSLAPVLLRHHLSRALGSDALDDEVLRRLTMPILELYTHGLYADDRLLEAARAALAHPVGPRSDKGENDPNQDPDPPHAAS</sequence>
<dbReference type="InterPro" id="IPR009057">
    <property type="entry name" value="Homeodomain-like_sf"/>
</dbReference>
<evidence type="ECO:0000256" key="5">
    <source>
        <dbReference type="SAM" id="MobiDB-lite"/>
    </source>
</evidence>
<dbReference type="Proteomes" id="UP001597042">
    <property type="component" value="Unassembled WGS sequence"/>
</dbReference>
<evidence type="ECO:0000259" key="6">
    <source>
        <dbReference type="PROSITE" id="PS50977"/>
    </source>
</evidence>
<keyword evidence="1" id="KW-0805">Transcription regulation</keyword>
<keyword evidence="8" id="KW-1185">Reference proteome</keyword>
<dbReference type="PANTHER" id="PTHR30055:SF234">
    <property type="entry name" value="HTH-TYPE TRANSCRIPTIONAL REGULATOR BETI"/>
    <property type="match status" value="1"/>
</dbReference>
<feature type="DNA-binding region" description="H-T-H motif" evidence="4">
    <location>
        <begin position="29"/>
        <end position="48"/>
    </location>
</feature>
<reference evidence="8" key="1">
    <citation type="journal article" date="2019" name="Int. J. Syst. Evol. Microbiol.">
        <title>The Global Catalogue of Microorganisms (GCM) 10K type strain sequencing project: providing services to taxonomists for standard genome sequencing and annotation.</title>
        <authorList>
            <consortium name="The Broad Institute Genomics Platform"/>
            <consortium name="The Broad Institute Genome Sequencing Center for Infectious Disease"/>
            <person name="Wu L."/>
            <person name="Ma J."/>
        </authorList>
    </citation>
    <scope>NUCLEOTIDE SEQUENCE [LARGE SCALE GENOMIC DNA]</scope>
    <source>
        <strain evidence="8">CCUG 50754</strain>
    </source>
</reference>
<organism evidence="7 8">
    <name type="scientific">Microbacterium koreense</name>
    <dbReference type="NCBI Taxonomy" id="323761"/>
    <lineage>
        <taxon>Bacteria</taxon>
        <taxon>Bacillati</taxon>
        <taxon>Actinomycetota</taxon>
        <taxon>Actinomycetes</taxon>
        <taxon>Micrococcales</taxon>
        <taxon>Microbacteriaceae</taxon>
        <taxon>Microbacterium</taxon>
    </lineage>
</organism>
<keyword evidence="3" id="KW-0804">Transcription</keyword>
<keyword evidence="2 4" id="KW-0238">DNA-binding</keyword>
<evidence type="ECO:0000313" key="8">
    <source>
        <dbReference type="Proteomes" id="UP001597042"/>
    </source>
</evidence>
<feature type="domain" description="HTH tetR-type" evidence="6">
    <location>
        <begin position="6"/>
        <end position="66"/>
    </location>
</feature>
<name>A0ABW2ZND6_9MICO</name>
<dbReference type="EMBL" id="JBHTIM010000001">
    <property type="protein sequence ID" value="MFD0780068.1"/>
    <property type="molecule type" value="Genomic_DNA"/>
</dbReference>
<dbReference type="PRINTS" id="PR00455">
    <property type="entry name" value="HTHTETR"/>
</dbReference>
<proteinExistence type="predicted"/>
<evidence type="ECO:0000256" key="4">
    <source>
        <dbReference type="PROSITE-ProRule" id="PRU00335"/>
    </source>
</evidence>
<dbReference type="RefSeq" id="WP_378751755.1">
    <property type="nucleotide sequence ID" value="NZ_JBHSSV010000006.1"/>
</dbReference>
<accession>A0ABW2ZND6</accession>
<gene>
    <name evidence="7" type="ORF">ACFQZV_01995</name>
</gene>
<feature type="region of interest" description="Disordered" evidence="5">
    <location>
        <begin position="207"/>
        <end position="230"/>
    </location>
</feature>
<protein>
    <submittedName>
        <fullName evidence="7">TetR/AcrR family transcriptional regulator</fullName>
    </submittedName>
</protein>
<dbReference type="Pfam" id="PF00440">
    <property type="entry name" value="TetR_N"/>
    <property type="match status" value="1"/>
</dbReference>
<dbReference type="PANTHER" id="PTHR30055">
    <property type="entry name" value="HTH-TYPE TRANSCRIPTIONAL REGULATOR RUTR"/>
    <property type="match status" value="1"/>
</dbReference>
<dbReference type="Pfam" id="PF17933">
    <property type="entry name" value="TetR_C_25"/>
    <property type="match status" value="1"/>
</dbReference>
<evidence type="ECO:0000256" key="1">
    <source>
        <dbReference type="ARBA" id="ARBA00023015"/>
    </source>
</evidence>
<dbReference type="InterPro" id="IPR001647">
    <property type="entry name" value="HTH_TetR"/>
</dbReference>
<dbReference type="InterPro" id="IPR050109">
    <property type="entry name" value="HTH-type_TetR-like_transc_reg"/>
</dbReference>